<evidence type="ECO:0000256" key="4">
    <source>
        <dbReference type="PROSITE-ProRule" id="PRU00449"/>
    </source>
</evidence>
<keyword evidence="2 4" id="KW-0863">Zinc-finger</keyword>
<evidence type="ECO:0000256" key="2">
    <source>
        <dbReference type="ARBA" id="ARBA00022771"/>
    </source>
</evidence>
<dbReference type="InterPro" id="IPR057358">
    <property type="entry name" value="UBL_ZFAND1-like"/>
</dbReference>
<dbReference type="Proteomes" id="UP000318571">
    <property type="component" value="Chromosome 8"/>
</dbReference>
<dbReference type="STRING" id="6832.A0A553N986"/>
<dbReference type="InterPro" id="IPR035896">
    <property type="entry name" value="AN1-like_Znf"/>
</dbReference>
<keyword evidence="1" id="KW-0479">Metal-binding</keyword>
<dbReference type="GO" id="GO:0005737">
    <property type="term" value="C:cytoplasm"/>
    <property type="evidence" value="ECO:0007669"/>
    <property type="project" value="TreeGrafter"/>
</dbReference>
<feature type="domain" description="AN1-type" evidence="5">
    <location>
        <begin position="5"/>
        <end position="53"/>
    </location>
</feature>
<dbReference type="AlphaFoldDB" id="A0A553N986"/>
<sequence length="282" mass="31032">MAELPAIGRHCEKTDCHQLDFLPVKCAHCALQFCRDHAFMEAHACVQAPLNRPSPYEAPACGPSAPLYPCSLVDCTNQELVPIQCPDCQLQICLKHRHATDHGCSKYQAPQATMVQTQALVQGILQNKASTLTGPTRSPRNLKAQKLAAKVQLMKLKMKSQGVKSVPVEDRLHFKVIWPLAKSQPPVGVFVSQQWSLGRVIDAVAEVGGVDNQNNVDKAPKLRLFRFQDGTNLSSLLELAQPVGELLAQEHVFNGDTVILERKTGSDMDVECIDPKAYLAHK</sequence>
<dbReference type="SUPFAM" id="SSF118310">
    <property type="entry name" value="AN1-like Zinc finger"/>
    <property type="match status" value="2"/>
</dbReference>
<evidence type="ECO:0000256" key="3">
    <source>
        <dbReference type="ARBA" id="ARBA00022833"/>
    </source>
</evidence>
<keyword evidence="7" id="KW-1185">Reference proteome</keyword>
<dbReference type="SMART" id="SM00154">
    <property type="entry name" value="ZnF_AN1"/>
    <property type="match status" value="2"/>
</dbReference>
<dbReference type="Pfam" id="PF01428">
    <property type="entry name" value="zf-AN1"/>
    <property type="match status" value="2"/>
</dbReference>
<evidence type="ECO:0000313" key="7">
    <source>
        <dbReference type="Proteomes" id="UP000318571"/>
    </source>
</evidence>
<gene>
    <name evidence="6" type="ORF">TCAL_10715</name>
</gene>
<protein>
    <recommendedName>
        <fullName evidence="5">AN1-type domain-containing protein</fullName>
    </recommendedName>
</protein>
<keyword evidence="3" id="KW-0862">Zinc</keyword>
<name>A0A553N986_TIGCA</name>
<dbReference type="GO" id="GO:0008270">
    <property type="term" value="F:zinc ion binding"/>
    <property type="evidence" value="ECO:0007669"/>
    <property type="project" value="UniProtKB-KW"/>
</dbReference>
<dbReference type="Pfam" id="PF25327">
    <property type="entry name" value="UBL_ZFAND1"/>
    <property type="match status" value="1"/>
</dbReference>
<proteinExistence type="predicted"/>
<dbReference type="OMA" id="KHIENNC"/>
<evidence type="ECO:0000256" key="1">
    <source>
        <dbReference type="ARBA" id="ARBA00022723"/>
    </source>
</evidence>
<reference evidence="6 7" key="1">
    <citation type="journal article" date="2018" name="Nat. Ecol. Evol.">
        <title>Genomic signatures of mitonuclear coevolution across populations of Tigriopus californicus.</title>
        <authorList>
            <person name="Barreto F.S."/>
            <person name="Watson E.T."/>
            <person name="Lima T.G."/>
            <person name="Willett C.S."/>
            <person name="Edmands S."/>
            <person name="Li W."/>
            <person name="Burton R.S."/>
        </authorList>
    </citation>
    <scope>NUCLEOTIDE SEQUENCE [LARGE SCALE GENOMIC DNA]</scope>
    <source>
        <strain evidence="6 7">San Diego</strain>
    </source>
</reference>
<evidence type="ECO:0000259" key="5">
    <source>
        <dbReference type="PROSITE" id="PS51039"/>
    </source>
</evidence>
<comment type="caution">
    <text evidence="6">The sequence shown here is derived from an EMBL/GenBank/DDBJ whole genome shotgun (WGS) entry which is preliminary data.</text>
</comment>
<dbReference type="Gene3D" id="4.10.1110.10">
    <property type="entry name" value="AN1-like Zinc finger"/>
    <property type="match status" value="2"/>
</dbReference>
<dbReference type="PANTHER" id="PTHR14677">
    <property type="entry name" value="ARSENITE INDUCUBLE RNA ASSOCIATED PROTEIN AIP-1-RELATED"/>
    <property type="match status" value="1"/>
</dbReference>
<dbReference type="PANTHER" id="PTHR14677:SF20">
    <property type="entry name" value="ZINC FINGER AN1-TYPE CONTAINING 2A-RELATED"/>
    <property type="match status" value="1"/>
</dbReference>
<organism evidence="6 7">
    <name type="scientific">Tigriopus californicus</name>
    <name type="common">Marine copepod</name>
    <dbReference type="NCBI Taxonomy" id="6832"/>
    <lineage>
        <taxon>Eukaryota</taxon>
        <taxon>Metazoa</taxon>
        <taxon>Ecdysozoa</taxon>
        <taxon>Arthropoda</taxon>
        <taxon>Crustacea</taxon>
        <taxon>Multicrustacea</taxon>
        <taxon>Hexanauplia</taxon>
        <taxon>Copepoda</taxon>
        <taxon>Harpacticoida</taxon>
        <taxon>Harpacticidae</taxon>
        <taxon>Tigriopus</taxon>
    </lineage>
</organism>
<dbReference type="EMBL" id="VCGU01000459">
    <property type="protein sequence ID" value="TRY61983.1"/>
    <property type="molecule type" value="Genomic_DNA"/>
</dbReference>
<dbReference type="OrthoDB" id="25675at2759"/>
<dbReference type="PROSITE" id="PS51039">
    <property type="entry name" value="ZF_AN1"/>
    <property type="match status" value="1"/>
</dbReference>
<dbReference type="InterPro" id="IPR000058">
    <property type="entry name" value="Znf_AN1"/>
</dbReference>
<accession>A0A553N986</accession>
<evidence type="ECO:0000313" key="6">
    <source>
        <dbReference type="EMBL" id="TRY61983.1"/>
    </source>
</evidence>